<dbReference type="InterPro" id="IPR025975">
    <property type="entry name" value="Polysacc_lyase"/>
</dbReference>
<comment type="caution">
    <text evidence="1">The sequence shown here is derived from an EMBL/GenBank/DDBJ whole genome shotgun (WGS) entry which is preliminary data.</text>
</comment>
<gene>
    <name evidence="1" type="ORF">AHMF7605_11680</name>
</gene>
<dbReference type="Proteomes" id="UP000240357">
    <property type="component" value="Unassembled WGS sequence"/>
</dbReference>
<dbReference type="Pfam" id="PF14099">
    <property type="entry name" value="Polysacc_lyase"/>
    <property type="match status" value="1"/>
</dbReference>
<accession>A0A2T2YF54</accession>
<sequence length="241" mass="27704">MNPNFKQEVYEDYGFGVSSIRSRFPGGKSGRFEMRADSTVTVGNKGRSEIKINDTDLLFTKRKFAYSIYMGSSDFPNDLDVSDYYCYCMQEHGWDTRTPPRGIFIKGPKMYYKINYGATLGKTDPDGSELFDLGAPPKDRWVDFYWDVNISYNSDGWVNGFMSKPDPVTGVIKLYQIIKYSGPTGYNNSIMADYPKFGKYKRRWGPNVDKLIIYYDEICWGKGTANIRDIIPDKDMAIVYL</sequence>
<dbReference type="OrthoDB" id="652886at2"/>
<reference evidence="1 2" key="1">
    <citation type="submission" date="2018-03" db="EMBL/GenBank/DDBJ databases">
        <title>Adhaeribacter sp. HMF7605 Genome sequencing and assembly.</title>
        <authorList>
            <person name="Kang H."/>
            <person name="Kang J."/>
            <person name="Cha I."/>
            <person name="Kim H."/>
            <person name="Joh K."/>
        </authorList>
    </citation>
    <scope>NUCLEOTIDE SEQUENCE [LARGE SCALE GENOMIC DNA]</scope>
    <source>
        <strain evidence="1 2">HMF7605</strain>
    </source>
</reference>
<evidence type="ECO:0000313" key="2">
    <source>
        <dbReference type="Proteomes" id="UP000240357"/>
    </source>
</evidence>
<name>A0A2T2YF54_9BACT</name>
<dbReference type="AlphaFoldDB" id="A0A2T2YF54"/>
<dbReference type="RefSeq" id="WP_106929503.1">
    <property type="nucleotide sequence ID" value="NZ_PYFT01000001.1"/>
</dbReference>
<dbReference type="Gene3D" id="2.60.120.200">
    <property type="match status" value="1"/>
</dbReference>
<organism evidence="1 2">
    <name type="scientific">Adhaeribacter arboris</name>
    <dbReference type="NCBI Taxonomy" id="2072846"/>
    <lineage>
        <taxon>Bacteria</taxon>
        <taxon>Pseudomonadati</taxon>
        <taxon>Bacteroidota</taxon>
        <taxon>Cytophagia</taxon>
        <taxon>Cytophagales</taxon>
        <taxon>Hymenobacteraceae</taxon>
        <taxon>Adhaeribacter</taxon>
    </lineage>
</organism>
<protein>
    <submittedName>
        <fullName evidence="1">Uncharacterized protein</fullName>
    </submittedName>
</protein>
<proteinExistence type="predicted"/>
<keyword evidence="2" id="KW-1185">Reference proteome</keyword>
<dbReference type="EMBL" id="PYFT01000001">
    <property type="protein sequence ID" value="PSR54132.1"/>
    <property type="molecule type" value="Genomic_DNA"/>
</dbReference>
<evidence type="ECO:0000313" key="1">
    <source>
        <dbReference type="EMBL" id="PSR54132.1"/>
    </source>
</evidence>